<dbReference type="GO" id="GO:0003676">
    <property type="term" value="F:nucleic acid binding"/>
    <property type="evidence" value="ECO:0007669"/>
    <property type="project" value="InterPro"/>
</dbReference>
<dbReference type="SUPFAM" id="SSF53098">
    <property type="entry name" value="Ribonuclease H-like"/>
    <property type="match status" value="1"/>
</dbReference>
<dbReference type="Pfam" id="PF21762">
    <property type="entry name" value="DEDDh_C"/>
    <property type="match status" value="1"/>
</dbReference>
<name>A0A8H8BVW2_9HELO</name>
<keyword evidence="3" id="KW-1185">Reference proteome</keyword>
<dbReference type="EMBL" id="JAFJYH010000009">
    <property type="protein sequence ID" value="KAG4425588.1"/>
    <property type="molecule type" value="Genomic_DNA"/>
</dbReference>
<dbReference type="Proteomes" id="UP000664132">
    <property type="component" value="Unassembled WGS sequence"/>
</dbReference>
<dbReference type="Gene3D" id="3.30.420.10">
    <property type="entry name" value="Ribonuclease H-like superfamily/Ribonuclease H"/>
    <property type="match status" value="1"/>
</dbReference>
<proteinExistence type="predicted"/>
<evidence type="ECO:0000313" key="3">
    <source>
        <dbReference type="Proteomes" id="UP000664132"/>
    </source>
</evidence>
<accession>A0A8H8BVW2</accession>
<protein>
    <recommendedName>
        <fullName evidence="1">Gfd2/YDR514C-like C-terminal domain-containing protein</fullName>
    </recommendedName>
</protein>
<dbReference type="GO" id="GO:0005634">
    <property type="term" value="C:nucleus"/>
    <property type="evidence" value="ECO:0007669"/>
    <property type="project" value="TreeGrafter"/>
</dbReference>
<organism evidence="2 3">
    <name type="scientific">Cadophora malorum</name>
    <dbReference type="NCBI Taxonomy" id="108018"/>
    <lineage>
        <taxon>Eukaryota</taxon>
        <taxon>Fungi</taxon>
        <taxon>Dikarya</taxon>
        <taxon>Ascomycota</taxon>
        <taxon>Pezizomycotina</taxon>
        <taxon>Leotiomycetes</taxon>
        <taxon>Helotiales</taxon>
        <taxon>Ploettnerulaceae</taxon>
        <taxon>Cadophora</taxon>
    </lineage>
</organism>
<dbReference type="InterPro" id="IPR012337">
    <property type="entry name" value="RNaseH-like_sf"/>
</dbReference>
<reference evidence="2" key="1">
    <citation type="submission" date="2021-02" db="EMBL/GenBank/DDBJ databases">
        <title>Genome sequence Cadophora malorum strain M34.</title>
        <authorList>
            <person name="Stefanovic E."/>
            <person name="Vu D."/>
            <person name="Scully C."/>
            <person name="Dijksterhuis J."/>
            <person name="Roader J."/>
            <person name="Houbraken J."/>
        </authorList>
    </citation>
    <scope>NUCLEOTIDE SEQUENCE</scope>
    <source>
        <strain evidence="2">M34</strain>
    </source>
</reference>
<evidence type="ECO:0000259" key="1">
    <source>
        <dbReference type="Pfam" id="PF21762"/>
    </source>
</evidence>
<dbReference type="PANTHER" id="PTHR28083">
    <property type="entry name" value="GOOD FOR FULL DBP5 ACTIVITY PROTEIN 2"/>
    <property type="match status" value="1"/>
</dbReference>
<dbReference type="InterPro" id="IPR040151">
    <property type="entry name" value="Gfd2/YDR514C-like"/>
</dbReference>
<dbReference type="PANTHER" id="PTHR28083:SF1">
    <property type="entry name" value="GOOD FOR FULL DBP5 ACTIVITY PROTEIN 2"/>
    <property type="match status" value="1"/>
</dbReference>
<gene>
    <name evidence="2" type="ORF">IFR04_001285</name>
</gene>
<dbReference type="InterPro" id="IPR048519">
    <property type="entry name" value="Gfd2/YDR514C-like_C"/>
</dbReference>
<dbReference type="AlphaFoldDB" id="A0A8H8BVW2"/>
<evidence type="ECO:0000313" key="2">
    <source>
        <dbReference type="EMBL" id="KAG4425588.1"/>
    </source>
</evidence>
<comment type="caution">
    <text evidence="2">The sequence shown here is derived from an EMBL/GenBank/DDBJ whole genome shotgun (WGS) entry which is preliminary data.</text>
</comment>
<sequence>MAPTKMCSDLKMLQSMFLSKYRDTIFVSIDFEGGRCKEAEFRIYEIAISMLDTRRILEQNLPLEDAITTRHFVVGGHRRLTKAVKENLFGVSEAIDAENIPATIRETLSVKDTETSSSPPSKKSKLRNIVVVGHSFHTDSQLLLEVGLDISLLPMVIKIVDTQTLAKSVLGKGGSVEYPLKAFRIPYKNLHSAANDANLTLKAFLMLIHLTLRQFPCPEFNGTVFRTEEGRKLAWLQAVARQELPDMEARNEAWRDLKAEGIGILWGSGMLDCDYMSESNVSDPVEDLVSTTGILVNASQGH</sequence>
<feature type="domain" description="Gfd2/YDR514C-like C-terminal" evidence="1">
    <location>
        <begin position="25"/>
        <end position="206"/>
    </location>
</feature>
<dbReference type="InterPro" id="IPR036397">
    <property type="entry name" value="RNaseH_sf"/>
</dbReference>
<dbReference type="OrthoDB" id="5953249at2759"/>